<organism evidence="7">
    <name type="scientific">uncultured Armatimonadetes bacterium</name>
    <dbReference type="NCBI Taxonomy" id="157466"/>
    <lineage>
        <taxon>Bacteria</taxon>
        <taxon>Bacillati</taxon>
        <taxon>Armatimonadota</taxon>
        <taxon>environmental samples</taxon>
    </lineage>
</organism>
<sequence length="184" mass="19866">MTTAEQQQGSGGRDPAEETVLVGEIAAPHGVRGELRMNPLMDDPRALAALPAVRLRFADGREEKRRVTAVRLHKRQALLTIAGVADMAAAETLRGAGVHIRRDQLPALPADTYYEADLVGLRVVTQSGSDLGAIERVHFYPQANDVYETPLAMIPGVADEIVIAVDVPGGRMTVRDIPGLRKDE</sequence>
<dbReference type="HAMAP" id="MF_00014">
    <property type="entry name" value="Ribosome_mat_RimM"/>
    <property type="match status" value="1"/>
</dbReference>
<dbReference type="Gene3D" id="2.30.30.240">
    <property type="entry name" value="PRC-barrel domain"/>
    <property type="match status" value="1"/>
</dbReference>
<feature type="domain" description="RimM N-terminal" evidence="6">
    <location>
        <begin position="22"/>
        <end position="104"/>
    </location>
</feature>
<dbReference type="Pfam" id="PF01782">
    <property type="entry name" value="RimM"/>
    <property type="match status" value="1"/>
</dbReference>
<evidence type="ECO:0000259" key="6">
    <source>
        <dbReference type="Pfam" id="PF01782"/>
    </source>
</evidence>
<dbReference type="InterPro" id="IPR009000">
    <property type="entry name" value="Transl_B-barrel_sf"/>
</dbReference>
<dbReference type="PANTHER" id="PTHR33692:SF1">
    <property type="entry name" value="RIBOSOME MATURATION FACTOR RIMM"/>
    <property type="match status" value="1"/>
</dbReference>
<dbReference type="PANTHER" id="PTHR33692">
    <property type="entry name" value="RIBOSOME MATURATION FACTOR RIMM"/>
    <property type="match status" value="1"/>
</dbReference>
<dbReference type="SUPFAM" id="SSF50346">
    <property type="entry name" value="PRC-barrel domain"/>
    <property type="match status" value="1"/>
</dbReference>
<dbReference type="SUPFAM" id="SSF50447">
    <property type="entry name" value="Translation proteins"/>
    <property type="match status" value="1"/>
</dbReference>
<evidence type="ECO:0000256" key="2">
    <source>
        <dbReference type="ARBA" id="ARBA00022517"/>
    </source>
</evidence>
<comment type="function">
    <text evidence="5">An accessory protein needed during the final step in the assembly of 30S ribosomal subunit, possibly for assembly of the head region. Essential for efficient processing of 16S rRNA. May be needed both before and after RbfA during the maturation of 16S rRNA. It has affinity for free ribosomal 30S subunits but not for 70S ribosomes.</text>
</comment>
<dbReference type="NCBIfam" id="TIGR02273">
    <property type="entry name" value="16S_RimM"/>
    <property type="match status" value="1"/>
</dbReference>
<dbReference type="InterPro" id="IPR002676">
    <property type="entry name" value="RimM_N"/>
</dbReference>
<dbReference type="GO" id="GO:0006364">
    <property type="term" value="P:rRNA processing"/>
    <property type="evidence" value="ECO:0007669"/>
    <property type="project" value="UniProtKB-UniRule"/>
</dbReference>
<comment type="similarity">
    <text evidence="5">Belongs to the RimM family.</text>
</comment>
<gene>
    <name evidence="5" type="primary">rimM</name>
    <name evidence="7" type="ORF">AVDCRST_MAG63-3750</name>
</gene>
<proteinExistence type="inferred from homology"/>
<evidence type="ECO:0000313" key="7">
    <source>
        <dbReference type="EMBL" id="CAA9283651.1"/>
    </source>
</evidence>
<dbReference type="InterPro" id="IPR036976">
    <property type="entry name" value="RimM_N_sf"/>
</dbReference>
<keyword evidence="3 5" id="KW-0698">rRNA processing</keyword>
<protein>
    <recommendedName>
        <fullName evidence="5">Ribosome maturation factor RimM</fullName>
    </recommendedName>
</protein>
<comment type="domain">
    <text evidence="5">The PRC barrel domain binds ribosomal protein uS19.</text>
</comment>
<dbReference type="InterPro" id="IPR011033">
    <property type="entry name" value="PRC_barrel-like_sf"/>
</dbReference>
<dbReference type="EMBL" id="CADCTO010000505">
    <property type="protein sequence ID" value="CAA9283651.1"/>
    <property type="molecule type" value="Genomic_DNA"/>
</dbReference>
<accession>A0A6J4JP84</accession>
<dbReference type="GO" id="GO:0005840">
    <property type="term" value="C:ribosome"/>
    <property type="evidence" value="ECO:0007669"/>
    <property type="project" value="InterPro"/>
</dbReference>
<keyword evidence="2 5" id="KW-0690">Ribosome biogenesis</keyword>
<dbReference type="Gene3D" id="2.40.30.60">
    <property type="entry name" value="RimM"/>
    <property type="match status" value="1"/>
</dbReference>
<dbReference type="InterPro" id="IPR011961">
    <property type="entry name" value="RimM"/>
</dbReference>
<comment type="subunit">
    <text evidence="5">Binds ribosomal protein uS19.</text>
</comment>
<dbReference type="AlphaFoldDB" id="A0A6J4JP84"/>
<reference evidence="7" key="1">
    <citation type="submission" date="2020-02" db="EMBL/GenBank/DDBJ databases">
        <authorList>
            <person name="Meier V. D."/>
        </authorList>
    </citation>
    <scope>NUCLEOTIDE SEQUENCE</scope>
    <source>
        <strain evidence="7">AVDCRST_MAG63</strain>
    </source>
</reference>
<evidence type="ECO:0000256" key="1">
    <source>
        <dbReference type="ARBA" id="ARBA00022490"/>
    </source>
</evidence>
<keyword evidence="1 5" id="KW-0963">Cytoplasm</keyword>
<name>A0A6J4JP84_9BACT</name>
<comment type="subcellular location">
    <subcellularLocation>
        <location evidence="5">Cytoplasm</location>
    </subcellularLocation>
</comment>
<dbReference type="GO" id="GO:0042274">
    <property type="term" value="P:ribosomal small subunit biogenesis"/>
    <property type="evidence" value="ECO:0007669"/>
    <property type="project" value="UniProtKB-UniRule"/>
</dbReference>
<dbReference type="GO" id="GO:0005737">
    <property type="term" value="C:cytoplasm"/>
    <property type="evidence" value="ECO:0007669"/>
    <property type="project" value="UniProtKB-SubCell"/>
</dbReference>
<evidence type="ECO:0000256" key="5">
    <source>
        <dbReference type="HAMAP-Rule" id="MF_00014"/>
    </source>
</evidence>
<keyword evidence="4 5" id="KW-0143">Chaperone</keyword>
<dbReference type="GO" id="GO:0043022">
    <property type="term" value="F:ribosome binding"/>
    <property type="evidence" value="ECO:0007669"/>
    <property type="project" value="InterPro"/>
</dbReference>
<evidence type="ECO:0000256" key="3">
    <source>
        <dbReference type="ARBA" id="ARBA00022552"/>
    </source>
</evidence>
<evidence type="ECO:0000256" key="4">
    <source>
        <dbReference type="ARBA" id="ARBA00023186"/>
    </source>
</evidence>